<comment type="subcellular location">
    <subcellularLocation>
        <location evidence="1">Chromosome</location>
        <location evidence="1">Telomere</location>
    </subcellularLocation>
</comment>
<keyword evidence="6" id="KW-0131">Cell cycle</keyword>
<dbReference type="InterPro" id="IPR017930">
    <property type="entry name" value="Myb_dom"/>
</dbReference>
<dbReference type="PANTHER" id="PTHR46833">
    <property type="entry name" value="TELOMERIC REPEAT-BINDING FACTOR 2 TERF2"/>
    <property type="match status" value="1"/>
</dbReference>
<dbReference type="Proteomes" id="UP001591681">
    <property type="component" value="Unassembled WGS sequence"/>
</dbReference>
<keyword evidence="2" id="KW-0158">Chromosome</keyword>
<feature type="compositionally biased region" description="Low complexity" evidence="7">
    <location>
        <begin position="1000"/>
        <end position="1013"/>
    </location>
</feature>
<proteinExistence type="predicted"/>
<feature type="compositionally biased region" description="Basic and acidic residues" evidence="7">
    <location>
        <begin position="1343"/>
        <end position="1356"/>
    </location>
</feature>
<comment type="caution">
    <text evidence="10">The sequence shown here is derived from an EMBL/GenBank/DDBJ whole genome shotgun (WGS) entry which is preliminary data.</text>
</comment>
<evidence type="ECO:0000256" key="5">
    <source>
        <dbReference type="ARBA" id="ARBA00023242"/>
    </source>
</evidence>
<dbReference type="InterPro" id="IPR036507">
    <property type="entry name" value="Telomere_rpt-bd_fac_dimer_sf"/>
</dbReference>
<feature type="region of interest" description="Disordered" evidence="7">
    <location>
        <begin position="299"/>
        <end position="730"/>
    </location>
</feature>
<dbReference type="InterPro" id="IPR001005">
    <property type="entry name" value="SANT/Myb"/>
</dbReference>
<evidence type="ECO:0000256" key="7">
    <source>
        <dbReference type="SAM" id="MobiDB-lite"/>
    </source>
</evidence>
<dbReference type="Gene3D" id="1.25.40.210">
    <property type="entry name" value="Telomere repeat-binding factor, dimerisation domain"/>
    <property type="match status" value="1"/>
</dbReference>
<dbReference type="Gene3D" id="1.10.10.60">
    <property type="entry name" value="Homeodomain-like"/>
    <property type="match status" value="1"/>
</dbReference>
<keyword evidence="4" id="KW-0238">DNA-binding</keyword>
<keyword evidence="11" id="KW-1185">Reference proteome</keyword>
<feature type="compositionally biased region" description="Basic and acidic residues" evidence="7">
    <location>
        <begin position="561"/>
        <end position="571"/>
    </location>
</feature>
<dbReference type="Pfam" id="PF00249">
    <property type="entry name" value="Myb_DNA-binding"/>
    <property type="match status" value="1"/>
</dbReference>
<dbReference type="SUPFAM" id="SSF63600">
    <property type="entry name" value="Telomeric repeat binding factor (TRF) dimerisation domain"/>
    <property type="match status" value="1"/>
</dbReference>
<reference evidence="10 11" key="1">
    <citation type="submission" date="2024-09" db="EMBL/GenBank/DDBJ databases">
        <title>A chromosome-level genome assembly of Gray's grenadier anchovy, Coilia grayii.</title>
        <authorList>
            <person name="Fu Z."/>
        </authorList>
    </citation>
    <scope>NUCLEOTIDE SEQUENCE [LARGE SCALE GENOMIC DNA]</scope>
    <source>
        <strain evidence="10">G4</strain>
        <tissue evidence="10">Muscle</tissue>
    </source>
</reference>
<feature type="domain" description="Myb-like" evidence="8">
    <location>
        <begin position="1351"/>
        <end position="1404"/>
    </location>
</feature>
<dbReference type="EMBL" id="JBHFQA010000045">
    <property type="protein sequence ID" value="KAL2076880.1"/>
    <property type="molecule type" value="Genomic_DNA"/>
</dbReference>
<feature type="compositionally biased region" description="Low complexity" evidence="7">
    <location>
        <begin position="1071"/>
        <end position="1090"/>
    </location>
</feature>
<dbReference type="PANTHER" id="PTHR46833:SF1">
    <property type="entry name" value="TELOMERIC REPEAT-BINDING FACTOR 2"/>
    <property type="match status" value="1"/>
</dbReference>
<feature type="region of interest" description="Disordered" evidence="7">
    <location>
        <begin position="1329"/>
        <end position="1356"/>
    </location>
</feature>
<dbReference type="CDD" id="cd11660">
    <property type="entry name" value="SANT_TRF"/>
    <property type="match status" value="1"/>
</dbReference>
<feature type="compositionally biased region" description="Basic and acidic residues" evidence="7">
    <location>
        <begin position="827"/>
        <end position="838"/>
    </location>
</feature>
<dbReference type="Pfam" id="PF08558">
    <property type="entry name" value="TRF"/>
    <property type="match status" value="1"/>
</dbReference>
<feature type="compositionally biased region" description="Polar residues" evidence="7">
    <location>
        <begin position="1150"/>
        <end position="1171"/>
    </location>
</feature>
<evidence type="ECO:0000256" key="1">
    <source>
        <dbReference type="ARBA" id="ARBA00004574"/>
    </source>
</evidence>
<evidence type="ECO:0008006" key="12">
    <source>
        <dbReference type="Google" id="ProtNLM"/>
    </source>
</evidence>
<feature type="compositionally biased region" description="Low complexity" evidence="7">
    <location>
        <begin position="1114"/>
        <end position="1123"/>
    </location>
</feature>
<keyword evidence="3" id="KW-0779">Telomere</keyword>
<protein>
    <recommendedName>
        <fullName evidence="12">Telomeric repeat-binding factor 2</fullName>
    </recommendedName>
</protein>
<organism evidence="10 11">
    <name type="scientific">Coilia grayii</name>
    <name type="common">Gray's grenadier anchovy</name>
    <dbReference type="NCBI Taxonomy" id="363190"/>
    <lineage>
        <taxon>Eukaryota</taxon>
        <taxon>Metazoa</taxon>
        <taxon>Chordata</taxon>
        <taxon>Craniata</taxon>
        <taxon>Vertebrata</taxon>
        <taxon>Euteleostomi</taxon>
        <taxon>Actinopterygii</taxon>
        <taxon>Neopterygii</taxon>
        <taxon>Teleostei</taxon>
        <taxon>Clupei</taxon>
        <taxon>Clupeiformes</taxon>
        <taxon>Clupeoidei</taxon>
        <taxon>Engraulidae</taxon>
        <taxon>Coilinae</taxon>
        <taxon>Coilia</taxon>
    </lineage>
</organism>
<feature type="compositionally biased region" description="Basic and acidic residues" evidence="7">
    <location>
        <begin position="1045"/>
        <end position="1058"/>
    </location>
</feature>
<feature type="compositionally biased region" description="Polar residues" evidence="7">
    <location>
        <begin position="1093"/>
        <end position="1106"/>
    </location>
</feature>
<feature type="compositionally biased region" description="Low complexity" evidence="7">
    <location>
        <begin position="459"/>
        <end position="468"/>
    </location>
</feature>
<feature type="region of interest" description="Disordered" evidence="7">
    <location>
        <begin position="209"/>
        <end position="260"/>
    </location>
</feature>
<feature type="compositionally biased region" description="Basic residues" evidence="7">
    <location>
        <begin position="984"/>
        <end position="999"/>
    </location>
</feature>
<feature type="domain" description="HTH myb-type" evidence="9">
    <location>
        <begin position="1355"/>
        <end position="1408"/>
    </location>
</feature>
<dbReference type="PROSITE" id="PS51294">
    <property type="entry name" value="HTH_MYB"/>
    <property type="match status" value="1"/>
</dbReference>
<sequence>MASQGKSKRLKHLKVVNRWCLDFYVAEALDAFRDDEYTLFSQIREHLQSLLEMPIEVHSSLTMKLLVMQFLSRIYDGDKLGTEFEAEGPVTPLESAMTVLEKICEEVELPQSDLERFHTSLREMVVIVCIKSKDFAKAKEMLQKHFPTRNKPKGKAKLLWDLVQRRCSSHPALEQPSYSQFRQNTLDFIERVYTMPQPFLSMVVEKRNGVVGEPKSRRRSRRREENGTQTENHTDHTPAETHQEQDTPEQSSSAPSPAPCGMLPLAVLRRVYEAQAHREGLTVPFSQLLEDVYQEAEQGRAQGAAQEEGLKQPRQQQEEGEGEEVGERQQVDKQPQQEMQEVKMQPQQQEVQEEQLQPQQQQEEQLQPQQQEEQLQQQEEKEVQSGEVAQEQNNVKENVPEKTAGGGEEVREAMANVEEMSEKEAQEEEEEEMEEETQTAKETQDDDGLHLYLSETPLEVTEMEVVVETQEEVVQSEEQEVEEEEEEKQEAQADREEDGSERSAPPPPLSPPLPPAPEEDTETQSPLETESHTETEGGKEQQDTQPDQEEEQQEESVLAKVGEKGVEDARGDSVVPAIIAPSPDPSENPFSQVESPSLLSPPPRITRSRHRGAPRAAHGDSGSPSPLDPHSAALEPQAPVERASGTLELRAPVERASGALEPQAPVERASGALEPPAPVERASGALEPRAPVERASGALEPPAPVERASGALEPQAPVEQASPLVNGCGLPSDATSLLRRRYCTVSVAQLIMLPDSQPESSAASQKSTDSDNKGTPAALGSPSAADDSQTDVTRSPPDSEEEDDDEPIIPRLASTPDRRRASRRRRDPLPDSLPERTDAPAPAPSPARRPRNPASATPSTKDSPTASRNARNRNLVSPPKSSSSVTRRPRESATPSKSGPSATPSKSGPSATPSKGGPGAKRQRDSLPVTSVRGSPGRAWHSNSSSGEDALNSPSSKKRLKGLTMRYSCNTPGPLANAPVAPKRVFRGRPGTFRHRKATGRASGSGPSSRSAPHLQEPSGEESQVDTWRVVRRWKEVTSRLVRRRGSDLEGKDSDAVVRWRVQHRLRDPYSFSDSSGRSSPPRPGSSRLGQAASATVRRSSPTHPGTTRHLGQAASATPRTSSPACLGTTHCLGQAASATPSRAPSSATNTNGKGSTVPTRATPRTTGRSVQLASALPSRSTAAALACARQLAFAIATSTSSESSEADGEGSGVAAWGPEVLASAIATSTSCESSEADGEGSGVGERGPAEAVGPSKQSTPSSRYHTGQSTGSAPSSCYHTGRSTDSAPSSSYHTCGSDTGRSRHSTTNGTATRATCFYRQLMDATATREEWSDEESIFGNSKKSEDSRSYSDNKRRRWAEDESRWIKEGVQRFGVGKWERIRAAYPFQGRTAVNIKDRWRTMQKNMDL</sequence>
<feature type="region of interest" description="Disordered" evidence="7">
    <location>
        <begin position="1228"/>
        <end position="1309"/>
    </location>
</feature>
<evidence type="ECO:0000313" key="11">
    <source>
        <dbReference type="Proteomes" id="UP001591681"/>
    </source>
</evidence>
<evidence type="ECO:0000256" key="4">
    <source>
        <dbReference type="ARBA" id="ARBA00023125"/>
    </source>
</evidence>
<feature type="compositionally biased region" description="Acidic residues" evidence="7">
    <location>
        <begin position="798"/>
        <end position="807"/>
    </location>
</feature>
<dbReference type="InterPro" id="IPR030657">
    <property type="entry name" value="TERF2"/>
</dbReference>
<feature type="compositionally biased region" description="Polar residues" evidence="7">
    <location>
        <begin position="893"/>
        <end position="913"/>
    </location>
</feature>
<feature type="region of interest" description="Disordered" evidence="7">
    <location>
        <begin position="1137"/>
        <end position="1171"/>
    </location>
</feature>
<dbReference type="GO" id="GO:0003677">
    <property type="term" value="F:DNA binding"/>
    <property type="evidence" value="ECO:0007669"/>
    <property type="project" value="UniProtKB-KW"/>
</dbReference>
<feature type="compositionally biased region" description="Pro residues" evidence="7">
    <location>
        <begin position="504"/>
        <end position="516"/>
    </location>
</feature>
<evidence type="ECO:0000256" key="3">
    <source>
        <dbReference type="ARBA" id="ARBA00022895"/>
    </source>
</evidence>
<feature type="compositionally biased region" description="Basic and acidic residues" evidence="7">
    <location>
        <begin position="438"/>
        <end position="449"/>
    </location>
</feature>
<dbReference type="GO" id="GO:0005654">
    <property type="term" value="C:nucleoplasm"/>
    <property type="evidence" value="ECO:0007669"/>
    <property type="project" value="UniProtKB-ARBA"/>
</dbReference>
<feature type="region of interest" description="Disordered" evidence="7">
    <location>
        <begin position="753"/>
        <end position="1123"/>
    </location>
</feature>
<evidence type="ECO:0000259" key="8">
    <source>
        <dbReference type="PROSITE" id="PS50090"/>
    </source>
</evidence>
<evidence type="ECO:0000259" key="9">
    <source>
        <dbReference type="PROSITE" id="PS51294"/>
    </source>
</evidence>
<dbReference type="PROSITE" id="PS50090">
    <property type="entry name" value="MYB_LIKE"/>
    <property type="match status" value="1"/>
</dbReference>
<evidence type="ECO:0000256" key="2">
    <source>
        <dbReference type="ARBA" id="ARBA00022454"/>
    </source>
</evidence>
<feature type="compositionally biased region" description="Basic and acidic residues" evidence="7">
    <location>
        <begin position="529"/>
        <end position="542"/>
    </location>
</feature>
<feature type="compositionally biased region" description="Acidic residues" evidence="7">
    <location>
        <begin position="419"/>
        <end position="437"/>
    </location>
</feature>
<evidence type="ECO:0000313" key="10">
    <source>
        <dbReference type="EMBL" id="KAL2076880.1"/>
    </source>
</evidence>
<dbReference type="GO" id="GO:0000781">
    <property type="term" value="C:chromosome, telomeric region"/>
    <property type="evidence" value="ECO:0007669"/>
    <property type="project" value="UniProtKB-SubCell"/>
</dbReference>
<dbReference type="InterPro" id="IPR009057">
    <property type="entry name" value="Homeodomain-like_sf"/>
</dbReference>
<feature type="compositionally biased region" description="Basic and acidic residues" evidence="7">
    <location>
        <begin position="222"/>
        <end position="245"/>
    </location>
</feature>
<keyword evidence="5" id="KW-0539">Nucleus</keyword>
<feature type="compositionally biased region" description="Polar residues" evidence="7">
    <location>
        <begin position="1256"/>
        <end position="1309"/>
    </location>
</feature>
<dbReference type="SMART" id="SM00717">
    <property type="entry name" value="SANT"/>
    <property type="match status" value="1"/>
</dbReference>
<dbReference type="SUPFAM" id="SSF46689">
    <property type="entry name" value="Homeodomain-like"/>
    <property type="match status" value="1"/>
</dbReference>
<feature type="compositionally biased region" description="Polar residues" evidence="7">
    <location>
        <begin position="860"/>
        <end position="886"/>
    </location>
</feature>
<feature type="compositionally biased region" description="Polar residues" evidence="7">
    <location>
        <begin position="757"/>
        <end position="767"/>
    </location>
</feature>
<name>A0ABD1IPD0_9TELE</name>
<gene>
    <name evidence="10" type="ORF">ACEWY4_027527</name>
</gene>
<evidence type="ECO:0000256" key="6">
    <source>
        <dbReference type="ARBA" id="ARBA00023306"/>
    </source>
</evidence>
<feature type="compositionally biased region" description="Low complexity" evidence="7">
    <location>
        <begin position="1137"/>
        <end position="1149"/>
    </location>
</feature>
<dbReference type="InterPro" id="IPR013867">
    <property type="entry name" value="Telomere_rpt-bd_fac_dimer_dom"/>
</dbReference>
<feature type="compositionally biased region" description="Polar residues" evidence="7">
    <location>
        <begin position="588"/>
        <end position="598"/>
    </location>
</feature>
<feature type="compositionally biased region" description="Acidic residues" evidence="7">
    <location>
        <begin position="469"/>
        <end position="488"/>
    </location>
</feature>
<feature type="compositionally biased region" description="Low complexity" evidence="7">
    <location>
        <begin position="333"/>
        <end position="377"/>
    </location>
</feature>
<accession>A0ABD1IPD0</accession>
<feature type="compositionally biased region" description="Polar residues" evidence="7">
    <location>
        <begin position="941"/>
        <end position="955"/>
    </location>
</feature>